<keyword evidence="2" id="KW-1185">Reference proteome</keyword>
<evidence type="ECO:0000313" key="1">
    <source>
        <dbReference type="EMBL" id="MDW6092588.1"/>
    </source>
</evidence>
<comment type="caution">
    <text evidence="1">The sequence shown here is derived from an EMBL/GenBank/DDBJ whole genome shotgun (WGS) entry which is preliminary data.</text>
</comment>
<dbReference type="Proteomes" id="UP001279860">
    <property type="component" value="Unassembled WGS sequence"/>
</dbReference>
<dbReference type="RefSeq" id="WP_318584767.1">
    <property type="nucleotide sequence ID" value="NZ_JAWRCP010000001.1"/>
</dbReference>
<gene>
    <name evidence="1" type="ORF">SBX64_08525</name>
</gene>
<evidence type="ECO:0000313" key="2">
    <source>
        <dbReference type="Proteomes" id="UP001279860"/>
    </source>
</evidence>
<name>A0ABU4IUG6_9VIBR</name>
<sequence>MSEFIQPPISSGALIYGEPIEYALFDGASHTIRSSIGRDEFKTNHRIPNSDKARALKFKSLPQYD</sequence>
<organism evidence="1 2">
    <name type="scientific">Vibrio rhizosphaerae</name>
    <dbReference type="NCBI Taxonomy" id="398736"/>
    <lineage>
        <taxon>Bacteria</taxon>
        <taxon>Pseudomonadati</taxon>
        <taxon>Pseudomonadota</taxon>
        <taxon>Gammaproteobacteria</taxon>
        <taxon>Vibrionales</taxon>
        <taxon>Vibrionaceae</taxon>
        <taxon>Vibrio</taxon>
    </lineage>
</organism>
<reference evidence="1 2" key="1">
    <citation type="submission" date="2023-11" db="EMBL/GenBank/DDBJ databases">
        <title>Plant-associative lifestyle of Vibrio porteresiae and its evolutionary dynamics.</title>
        <authorList>
            <person name="Rameshkumar N."/>
            <person name="Kirti K."/>
        </authorList>
    </citation>
    <scope>NUCLEOTIDE SEQUENCE [LARGE SCALE GENOMIC DNA]</scope>
    <source>
        <strain evidence="1 2">MSSRF7</strain>
    </source>
</reference>
<dbReference type="EMBL" id="JAWRCP010000001">
    <property type="protein sequence ID" value="MDW6092588.1"/>
    <property type="molecule type" value="Genomic_DNA"/>
</dbReference>
<proteinExistence type="predicted"/>
<protein>
    <submittedName>
        <fullName evidence="1">Uncharacterized protein</fullName>
    </submittedName>
</protein>
<accession>A0ABU4IUG6</accession>